<proteinExistence type="predicted"/>
<dbReference type="AlphaFoldDB" id="A0A917BU49"/>
<evidence type="ECO:0000313" key="1">
    <source>
        <dbReference type="EMBL" id="GGF56895.1"/>
    </source>
</evidence>
<dbReference type="RefSeq" id="WP_188576919.1">
    <property type="nucleotide sequence ID" value="NZ_BMCT01000001.1"/>
</dbReference>
<reference evidence="1" key="1">
    <citation type="journal article" date="2014" name="Int. J. Syst. Evol. Microbiol.">
        <title>Complete genome sequence of Corynebacterium casei LMG S-19264T (=DSM 44701T), isolated from a smear-ripened cheese.</title>
        <authorList>
            <consortium name="US DOE Joint Genome Institute (JGI-PGF)"/>
            <person name="Walter F."/>
            <person name="Albersmeier A."/>
            <person name="Kalinowski J."/>
            <person name="Ruckert C."/>
        </authorList>
    </citation>
    <scope>NUCLEOTIDE SEQUENCE</scope>
    <source>
        <strain evidence="1">CCM 7897</strain>
    </source>
</reference>
<evidence type="ECO:0000313" key="2">
    <source>
        <dbReference type="Proteomes" id="UP000606044"/>
    </source>
</evidence>
<comment type="caution">
    <text evidence="1">The sequence shown here is derived from an EMBL/GenBank/DDBJ whole genome shotgun (WGS) entry which is preliminary data.</text>
</comment>
<accession>A0A917BU49</accession>
<reference evidence="1" key="2">
    <citation type="submission" date="2020-09" db="EMBL/GenBank/DDBJ databases">
        <authorList>
            <person name="Sun Q."/>
            <person name="Sedlacek I."/>
        </authorList>
    </citation>
    <scope>NUCLEOTIDE SEQUENCE</scope>
    <source>
        <strain evidence="1">CCM 7897</strain>
    </source>
</reference>
<protein>
    <submittedName>
        <fullName evidence="1">Uncharacterized protein</fullName>
    </submittedName>
</protein>
<sequence>MDVTRPTYERAILLNRLVSRSVCRARAEIKVPTHSAEELIAILNARRIDGRAVEFIDAIDENDEDKRLLHMATHDCLRLTDIQHLNDGPARYVFMLLEYIDASAREFPVFDVSTHSGRELKGNESERGVGSVHLAIRLPNEGAYDDGAYRCCLEVSPRFSRAVIERFLCKQLRRSCGHFEYTVETSKLGRRPKPKNYKYWPRLELMADISTSISARSQGLKLSQMVFTKRNEKQQAAAATDITHDDLLADVEIRISAKQAPDDPEERGRWIEKVRDWYQTRGYSSKLFYRAPAGAKGLAGKVRHDEAAAADFLLCPREHIVIEGDPKPWHSAGDQNMMDALRKLLDRDELWEPNA</sequence>
<dbReference type="EMBL" id="BMCT01000001">
    <property type="protein sequence ID" value="GGF56895.1"/>
    <property type="molecule type" value="Genomic_DNA"/>
</dbReference>
<gene>
    <name evidence="1" type="ORF">GCM10007301_15760</name>
</gene>
<keyword evidence="2" id="KW-1185">Reference proteome</keyword>
<organism evidence="1 2">
    <name type="scientific">Azorhizobium oxalatiphilum</name>
    <dbReference type="NCBI Taxonomy" id="980631"/>
    <lineage>
        <taxon>Bacteria</taxon>
        <taxon>Pseudomonadati</taxon>
        <taxon>Pseudomonadota</taxon>
        <taxon>Alphaproteobacteria</taxon>
        <taxon>Hyphomicrobiales</taxon>
        <taxon>Xanthobacteraceae</taxon>
        <taxon>Azorhizobium</taxon>
    </lineage>
</organism>
<name>A0A917BU49_9HYPH</name>
<dbReference type="Proteomes" id="UP000606044">
    <property type="component" value="Unassembled WGS sequence"/>
</dbReference>